<keyword evidence="2" id="KW-1185">Reference proteome</keyword>
<organism evidence="1 2">
    <name type="scientific">Dongia sedimenti</name>
    <dbReference type="NCBI Taxonomy" id="3064282"/>
    <lineage>
        <taxon>Bacteria</taxon>
        <taxon>Pseudomonadati</taxon>
        <taxon>Pseudomonadota</taxon>
        <taxon>Alphaproteobacteria</taxon>
        <taxon>Rhodospirillales</taxon>
        <taxon>Dongiaceae</taxon>
        <taxon>Dongia</taxon>
    </lineage>
</organism>
<comment type="caution">
    <text evidence="1">The sequence shown here is derived from an EMBL/GenBank/DDBJ whole genome shotgun (WGS) entry which is preliminary data.</text>
</comment>
<reference evidence="2" key="1">
    <citation type="submission" date="2023-08" db="EMBL/GenBank/DDBJ databases">
        <title>Rhodospirillaceae gen. nov., a novel taxon isolated from the Yangtze River Yuezi River estuary sludge.</title>
        <authorList>
            <person name="Ruan L."/>
        </authorList>
    </citation>
    <scope>NUCLEOTIDE SEQUENCE [LARGE SCALE GENOMIC DNA]</scope>
    <source>
        <strain evidence="2">R-7</strain>
    </source>
</reference>
<gene>
    <name evidence="1" type="ORF">Q8A70_28265</name>
</gene>
<dbReference type="RefSeq" id="WP_379962145.1">
    <property type="nucleotide sequence ID" value="NZ_JAUYVI010000014.1"/>
</dbReference>
<dbReference type="Proteomes" id="UP001230156">
    <property type="component" value="Unassembled WGS sequence"/>
</dbReference>
<protein>
    <submittedName>
        <fullName evidence="1">Uncharacterized protein</fullName>
    </submittedName>
</protein>
<evidence type="ECO:0000313" key="1">
    <source>
        <dbReference type="EMBL" id="MDQ7251615.1"/>
    </source>
</evidence>
<evidence type="ECO:0000313" key="2">
    <source>
        <dbReference type="Proteomes" id="UP001230156"/>
    </source>
</evidence>
<accession>A0ABU0YV67</accession>
<name>A0ABU0YV67_9PROT</name>
<dbReference type="EMBL" id="JAUYVI010000014">
    <property type="protein sequence ID" value="MDQ7251615.1"/>
    <property type="molecule type" value="Genomic_DNA"/>
</dbReference>
<sequence>MLKHLNECRHFLRVTGFAVIFVLCTAFECYQTSTDIQYAQGYGYVVGITCTYNCKTANTSTAFYLSFDTYEQAKAWLDRWNQGERSNFANGTTRTIGNNTGEYDKIAGLLRPVPIPFTPSDSLELNQPQPYVPQ</sequence>
<proteinExistence type="predicted"/>